<dbReference type="CDD" id="cd02440">
    <property type="entry name" value="AdoMet_MTases"/>
    <property type="match status" value="1"/>
</dbReference>
<dbReference type="Gene3D" id="3.40.50.150">
    <property type="entry name" value="Vaccinia Virus protein VP39"/>
    <property type="match status" value="1"/>
</dbReference>
<dbReference type="PRINTS" id="PR00778">
    <property type="entry name" value="HTHARSR"/>
</dbReference>
<dbReference type="AlphaFoldDB" id="A0A1E5QAZ8"/>
<feature type="domain" description="HTH arsR-type" evidence="1">
    <location>
        <begin position="1"/>
        <end position="90"/>
    </location>
</feature>
<accession>A0A1E5QAZ8</accession>
<dbReference type="OrthoDB" id="9789575at2"/>
<dbReference type="EMBL" id="MCGG01000008">
    <property type="protein sequence ID" value="OEJ69198.1"/>
    <property type="molecule type" value="Genomic_DNA"/>
</dbReference>
<dbReference type="InterPro" id="IPR013216">
    <property type="entry name" value="Methyltransf_11"/>
</dbReference>
<proteinExistence type="predicted"/>
<protein>
    <recommendedName>
        <fullName evidence="1">HTH arsR-type domain-containing protein</fullName>
    </recommendedName>
</protein>
<dbReference type="SUPFAM" id="SSF53335">
    <property type="entry name" value="S-adenosyl-L-methionine-dependent methyltransferases"/>
    <property type="match status" value="1"/>
</dbReference>
<dbReference type="Gene3D" id="1.10.10.10">
    <property type="entry name" value="Winged helix-like DNA-binding domain superfamily/Winged helix DNA-binding domain"/>
    <property type="match status" value="1"/>
</dbReference>
<dbReference type="CDD" id="cd00090">
    <property type="entry name" value="HTH_ARSR"/>
    <property type="match status" value="1"/>
</dbReference>
<dbReference type="InterPro" id="IPR011991">
    <property type="entry name" value="ArsR-like_HTH"/>
</dbReference>
<dbReference type="NCBIfam" id="NF033788">
    <property type="entry name" value="HTH_metalloreg"/>
    <property type="match status" value="1"/>
</dbReference>
<dbReference type="Pfam" id="PF08241">
    <property type="entry name" value="Methyltransf_11"/>
    <property type="match status" value="1"/>
</dbReference>
<evidence type="ECO:0000313" key="3">
    <source>
        <dbReference type="Proteomes" id="UP000095347"/>
    </source>
</evidence>
<comment type="caution">
    <text evidence="2">The sequence shown here is derived from an EMBL/GenBank/DDBJ whole genome shotgun (WGS) entry which is preliminary data.</text>
</comment>
<dbReference type="Pfam" id="PF01022">
    <property type="entry name" value="HTH_5"/>
    <property type="match status" value="1"/>
</dbReference>
<organism evidence="2 3">
    <name type="scientific">Magnetovibrio blakemorei</name>
    <dbReference type="NCBI Taxonomy" id="28181"/>
    <lineage>
        <taxon>Bacteria</taxon>
        <taxon>Pseudomonadati</taxon>
        <taxon>Pseudomonadota</taxon>
        <taxon>Alphaproteobacteria</taxon>
        <taxon>Rhodospirillales</taxon>
        <taxon>Magnetovibrionaceae</taxon>
        <taxon>Magnetovibrio</taxon>
    </lineage>
</organism>
<dbReference type="SUPFAM" id="SSF46785">
    <property type="entry name" value="Winged helix' DNA-binding domain"/>
    <property type="match status" value="1"/>
</dbReference>
<dbReference type="PANTHER" id="PTHR43861">
    <property type="entry name" value="TRANS-ACONITATE 2-METHYLTRANSFERASE-RELATED"/>
    <property type="match status" value="1"/>
</dbReference>
<dbReference type="GO" id="GO:0008757">
    <property type="term" value="F:S-adenosylmethionine-dependent methyltransferase activity"/>
    <property type="evidence" value="ECO:0007669"/>
    <property type="project" value="InterPro"/>
</dbReference>
<dbReference type="InterPro" id="IPR001845">
    <property type="entry name" value="HTH_ArsR_DNA-bd_dom"/>
</dbReference>
<sequence>MDGVLEALRAAADPTRLRILGLLEFGELTVSELVSILSQSQPRVSRHLKILVDAGLLDRFREGSWVFHRLSLGEKGARARALVALIPPDDPLRGHDAERLKDIQNQRARAAEDYFAKYAPEWDRLRQLDVDEEAVAAAVRDMLPLTKQQKLLDLGTGTGRMLQVLGPDVGEALGLDSSHEMLSVARSNVTQWGLDNCQLRQADILALPLVYGTFDAVVLHQVLHFLDRPWTAIGEAAHALAPGGRLLIVDLGPHDVEELRENHAHRRLGFADEEIQDWLEAQGLKVETIKHLPGTLGVSIWLARRIGVTAFENEHHRMTLGASQ</sequence>
<dbReference type="Proteomes" id="UP000095347">
    <property type="component" value="Unassembled WGS sequence"/>
</dbReference>
<evidence type="ECO:0000313" key="2">
    <source>
        <dbReference type="EMBL" id="OEJ69198.1"/>
    </source>
</evidence>
<dbReference type="GO" id="GO:0003700">
    <property type="term" value="F:DNA-binding transcription factor activity"/>
    <property type="evidence" value="ECO:0007669"/>
    <property type="project" value="InterPro"/>
</dbReference>
<keyword evidence="3" id="KW-1185">Reference proteome</keyword>
<dbReference type="SMART" id="SM00418">
    <property type="entry name" value="HTH_ARSR"/>
    <property type="match status" value="1"/>
</dbReference>
<gene>
    <name evidence="2" type="ORF">BEN30_03650</name>
</gene>
<dbReference type="RefSeq" id="WP_069956663.1">
    <property type="nucleotide sequence ID" value="NZ_MCGG01000008.1"/>
</dbReference>
<dbReference type="PROSITE" id="PS50987">
    <property type="entry name" value="HTH_ARSR_2"/>
    <property type="match status" value="1"/>
</dbReference>
<dbReference type="InterPro" id="IPR036390">
    <property type="entry name" value="WH_DNA-bd_sf"/>
</dbReference>
<dbReference type="InterPro" id="IPR036388">
    <property type="entry name" value="WH-like_DNA-bd_sf"/>
</dbReference>
<evidence type="ECO:0000259" key="1">
    <source>
        <dbReference type="PROSITE" id="PS50987"/>
    </source>
</evidence>
<dbReference type="PANTHER" id="PTHR43861:SF1">
    <property type="entry name" value="TRANS-ACONITATE 2-METHYLTRANSFERASE"/>
    <property type="match status" value="1"/>
</dbReference>
<dbReference type="InterPro" id="IPR029063">
    <property type="entry name" value="SAM-dependent_MTases_sf"/>
</dbReference>
<name>A0A1E5QAZ8_9PROT</name>
<dbReference type="STRING" id="28181.BEN30_03650"/>
<reference evidence="3" key="1">
    <citation type="submission" date="2016-07" db="EMBL/GenBank/DDBJ databases">
        <authorList>
            <person name="Florea S."/>
            <person name="Webb J.S."/>
            <person name="Jaromczyk J."/>
            <person name="Schardl C.L."/>
        </authorList>
    </citation>
    <scope>NUCLEOTIDE SEQUENCE [LARGE SCALE GENOMIC DNA]</scope>
    <source>
        <strain evidence="3">MV-1</strain>
    </source>
</reference>